<proteinExistence type="predicted"/>
<name>A0ABM5KCR2_DIAVI</name>
<dbReference type="RefSeq" id="XP_050507965.1">
    <property type="nucleotide sequence ID" value="XM_050652008.1"/>
</dbReference>
<dbReference type="InterPro" id="IPR029044">
    <property type="entry name" value="Nucleotide-diphossugar_trans"/>
</dbReference>
<evidence type="ECO:0000313" key="9">
    <source>
        <dbReference type="Proteomes" id="UP001652700"/>
    </source>
</evidence>
<evidence type="ECO:0000313" key="8">
    <source>
        <dbReference type="EnsemblMetazoa" id="XP_050507965.1"/>
    </source>
</evidence>
<keyword evidence="3" id="KW-0735">Signal-anchor</keyword>
<evidence type="ECO:0000256" key="2">
    <source>
        <dbReference type="ARBA" id="ARBA00022692"/>
    </source>
</evidence>
<evidence type="ECO:0008006" key="10">
    <source>
        <dbReference type="Google" id="ProtNLM"/>
    </source>
</evidence>
<keyword evidence="6" id="KW-0472">Membrane</keyword>
<keyword evidence="2" id="KW-0812">Transmembrane</keyword>
<dbReference type="PANTHER" id="PTHR12270:SF25">
    <property type="entry name" value="GLYCOSYLTRANSFERASE-LIKE PROTEIN LARGE"/>
    <property type="match status" value="1"/>
</dbReference>
<dbReference type="InterPro" id="IPR002495">
    <property type="entry name" value="Glyco_trans_8"/>
</dbReference>
<keyword evidence="9" id="KW-1185">Reference proteome</keyword>
<evidence type="ECO:0000256" key="5">
    <source>
        <dbReference type="ARBA" id="ARBA00023034"/>
    </source>
</evidence>
<keyword evidence="4" id="KW-1133">Transmembrane helix</keyword>
<organism evidence="8 9">
    <name type="scientific">Diabrotica virgifera virgifera</name>
    <name type="common">western corn rootworm</name>
    <dbReference type="NCBI Taxonomy" id="50390"/>
    <lineage>
        <taxon>Eukaryota</taxon>
        <taxon>Metazoa</taxon>
        <taxon>Ecdysozoa</taxon>
        <taxon>Arthropoda</taxon>
        <taxon>Hexapoda</taxon>
        <taxon>Insecta</taxon>
        <taxon>Pterygota</taxon>
        <taxon>Neoptera</taxon>
        <taxon>Endopterygota</taxon>
        <taxon>Coleoptera</taxon>
        <taxon>Polyphaga</taxon>
        <taxon>Cucujiformia</taxon>
        <taxon>Chrysomeloidea</taxon>
        <taxon>Chrysomelidae</taxon>
        <taxon>Galerucinae</taxon>
        <taxon>Diabroticina</taxon>
        <taxon>Diabroticites</taxon>
        <taxon>Diabrotica</taxon>
    </lineage>
</organism>
<evidence type="ECO:0000256" key="7">
    <source>
        <dbReference type="ARBA" id="ARBA00023180"/>
    </source>
</evidence>
<evidence type="ECO:0000256" key="1">
    <source>
        <dbReference type="ARBA" id="ARBA00004323"/>
    </source>
</evidence>
<accession>A0ABM5KCR2</accession>
<protein>
    <recommendedName>
        <fullName evidence="10">LARGE xylosyl- and glucuronyltransferase 1-like</fullName>
    </recommendedName>
</protein>
<keyword evidence="7" id="KW-0325">Glycoprotein</keyword>
<sequence>MEESDEEQVIIASQETRFSIRKEQLNSGVHPVEDTKATKETILTDDPCETIHIGVVCSGYNSNLMFHVLLKSIFLNRVNPLHFHILSNKISEKILRKLFESWDVSQVNTTFYDMSNYTSEIRWIPNSHYSGIHGLLKLLFPKIIPLTVTDRILILDTDMTVVSDIYELWNMFRKFNKKQAIGMVENQSDYYLGINTWPAIGRGFNSGVILYNLLLLKKLNWPKLWSDLAKRDARIYGSTRLADQDIINAICKEHPEIIFEVPCVWNTQLSDKTLSESCYKNHKVKIVHWNSPKKYNVENKDGEYFRSLATGFQEYNGNLLRKKLQLCNNVPLPIPLNDSDDVCSDFQSLANKHWRTILYFREYKHIVVENDITFVAQLSYDRLQTIEDLVKAWQGPMSLTLYVSDSELMKSINFITNSDVLKDRWNVAYHAVFKDGDLYPINILRNIGLANVQSPFVFLADIDFLPSKDLYESLIKHITVNSPLKKKALIVPAFEIQKYVNQIPSEKSELLLRLNDKSITPFLSNIWAPGHSPTMYNIWRNSTKPYKVKWEVDYEPYIIVRNDVVQYDEKFVGFGWNKVSHIMELEAQSYEFIVLPDVFIIHKPHTPSFDLGRFRTSSVYRLCLRLLKEEFIQRLNKQYNRNFSYFNTSAMLPEIRRRKRHNMSLDFISTTVETNTDYPNATE</sequence>
<dbReference type="Proteomes" id="UP001652700">
    <property type="component" value="Unplaced"/>
</dbReference>
<dbReference type="SUPFAM" id="SSF53448">
    <property type="entry name" value="Nucleotide-diphospho-sugar transferases"/>
    <property type="match status" value="1"/>
</dbReference>
<dbReference type="PANTHER" id="PTHR12270">
    <property type="entry name" value="GLYCOSYLTRANSFERASE-RELATED"/>
    <property type="match status" value="1"/>
</dbReference>
<reference evidence="8" key="1">
    <citation type="submission" date="2025-05" db="UniProtKB">
        <authorList>
            <consortium name="EnsemblMetazoa"/>
        </authorList>
    </citation>
    <scope>IDENTIFICATION</scope>
</reference>
<dbReference type="Gene3D" id="3.90.550.10">
    <property type="entry name" value="Spore Coat Polysaccharide Biosynthesis Protein SpsA, Chain A"/>
    <property type="match status" value="2"/>
</dbReference>
<dbReference type="EnsemblMetazoa" id="XM_050652008.1">
    <property type="protein sequence ID" value="XP_050507965.1"/>
    <property type="gene ID" value="LOC126885438"/>
</dbReference>
<dbReference type="Pfam" id="PF13896">
    <property type="entry name" value="Glyco_transf_49"/>
    <property type="match status" value="2"/>
</dbReference>
<dbReference type="Pfam" id="PF01501">
    <property type="entry name" value="Glyco_transf_8"/>
    <property type="match status" value="1"/>
</dbReference>
<dbReference type="InterPro" id="IPR051292">
    <property type="entry name" value="Xyl/GlcA_transferase"/>
</dbReference>
<comment type="subcellular location">
    <subcellularLocation>
        <location evidence="1">Golgi apparatus membrane</location>
        <topology evidence="1">Single-pass type II membrane protein</topology>
    </subcellularLocation>
</comment>
<evidence type="ECO:0000256" key="4">
    <source>
        <dbReference type="ARBA" id="ARBA00022989"/>
    </source>
</evidence>
<keyword evidence="5" id="KW-0333">Golgi apparatus</keyword>
<evidence type="ECO:0000256" key="3">
    <source>
        <dbReference type="ARBA" id="ARBA00022968"/>
    </source>
</evidence>
<dbReference type="GeneID" id="126885438"/>
<evidence type="ECO:0000256" key="6">
    <source>
        <dbReference type="ARBA" id="ARBA00023136"/>
    </source>
</evidence>